<reference evidence="5 6" key="1">
    <citation type="submission" date="2024-06" db="EMBL/GenBank/DDBJ databases">
        <title>Sorghum-associated microbial communities from plants grown in Nebraska, USA.</title>
        <authorList>
            <person name="Schachtman D."/>
        </authorList>
    </citation>
    <scope>NUCLEOTIDE SEQUENCE [LARGE SCALE GENOMIC DNA]</scope>
    <source>
        <strain evidence="5 6">736</strain>
    </source>
</reference>
<feature type="domain" description="BD-FAE-like" evidence="4">
    <location>
        <begin position="75"/>
        <end position="270"/>
    </location>
</feature>
<dbReference type="InterPro" id="IPR033140">
    <property type="entry name" value="Lipase_GDXG_put_SER_AS"/>
</dbReference>
<gene>
    <name evidence="5" type="ORF">ABIA69_002587</name>
</gene>
<accession>A0ABV2PKF4</accession>
<sequence>MLSLRIFKVFITILLAILVSFTGWVHFSPRPTTWLVHNLFKNGMAVKPPNYNEIEETVSTIKDLIYPSNHKDNLLDMHFPKDVKDKIPVIFWIHGGAYVGGDKKDVTEYAIQIASHGFAVVNINYELAPSATYPGPIIQLTEAYQYITEIAADYPFDLDQIFFAGDSAGAQIASQFVNIQVDSQYAKLLKQIAVVPAHSIQGTLLFCGPYDFSNITEKSNNPVINYLFTRIAWSYIGEKKWQEHEQLPYANMLEYVSPNFPATFITDGTEMTFTEDGMTMADKLESLNIPVVRQFFEDGSELPHEYQFMMNRPEAIETFEKVIAFLQTRSHK</sequence>
<dbReference type="PROSITE" id="PS01174">
    <property type="entry name" value="LIPASE_GDXG_SER"/>
    <property type="match status" value="1"/>
</dbReference>
<dbReference type="Gene3D" id="3.40.50.1820">
    <property type="entry name" value="alpha/beta hydrolase"/>
    <property type="match status" value="1"/>
</dbReference>
<evidence type="ECO:0000313" key="6">
    <source>
        <dbReference type="Proteomes" id="UP001549363"/>
    </source>
</evidence>
<dbReference type="InterPro" id="IPR049492">
    <property type="entry name" value="BD-FAE-like_dom"/>
</dbReference>
<dbReference type="EMBL" id="JBEPSB010000011">
    <property type="protein sequence ID" value="MET4561419.1"/>
    <property type="molecule type" value="Genomic_DNA"/>
</dbReference>
<protein>
    <submittedName>
        <fullName evidence="5">Acetyl esterase/lipase</fullName>
    </submittedName>
</protein>
<evidence type="ECO:0000313" key="5">
    <source>
        <dbReference type="EMBL" id="MET4561419.1"/>
    </source>
</evidence>
<comment type="caution">
    <text evidence="5">The sequence shown here is derived from an EMBL/GenBank/DDBJ whole genome shotgun (WGS) entry which is preliminary data.</text>
</comment>
<organism evidence="5 6">
    <name type="scientific">Lysinibacillus parviboronicapiens</name>
    <dbReference type="NCBI Taxonomy" id="436516"/>
    <lineage>
        <taxon>Bacteria</taxon>
        <taxon>Bacillati</taxon>
        <taxon>Bacillota</taxon>
        <taxon>Bacilli</taxon>
        <taxon>Bacillales</taxon>
        <taxon>Bacillaceae</taxon>
        <taxon>Lysinibacillus</taxon>
    </lineage>
</organism>
<keyword evidence="6" id="KW-1185">Reference proteome</keyword>
<dbReference type="PANTHER" id="PTHR48081">
    <property type="entry name" value="AB HYDROLASE SUPERFAMILY PROTEIN C4A8.06C"/>
    <property type="match status" value="1"/>
</dbReference>
<comment type="similarity">
    <text evidence="1">Belongs to the 'GDXG' lipolytic enzyme family.</text>
</comment>
<proteinExistence type="inferred from homology"/>
<keyword evidence="2" id="KW-0378">Hydrolase</keyword>
<dbReference type="Proteomes" id="UP001549363">
    <property type="component" value="Unassembled WGS sequence"/>
</dbReference>
<dbReference type="SUPFAM" id="SSF53474">
    <property type="entry name" value="alpha/beta-Hydrolases"/>
    <property type="match status" value="1"/>
</dbReference>
<name>A0ABV2PKF4_9BACI</name>
<evidence type="ECO:0000256" key="1">
    <source>
        <dbReference type="ARBA" id="ARBA00010515"/>
    </source>
</evidence>
<feature type="active site" evidence="3">
    <location>
        <position position="167"/>
    </location>
</feature>
<evidence type="ECO:0000256" key="3">
    <source>
        <dbReference type="PROSITE-ProRule" id="PRU10038"/>
    </source>
</evidence>
<dbReference type="InterPro" id="IPR029058">
    <property type="entry name" value="AB_hydrolase_fold"/>
</dbReference>
<evidence type="ECO:0000259" key="4">
    <source>
        <dbReference type="Pfam" id="PF20434"/>
    </source>
</evidence>
<evidence type="ECO:0000256" key="2">
    <source>
        <dbReference type="ARBA" id="ARBA00022801"/>
    </source>
</evidence>
<dbReference type="InterPro" id="IPR050300">
    <property type="entry name" value="GDXG_lipolytic_enzyme"/>
</dbReference>
<dbReference type="Pfam" id="PF20434">
    <property type="entry name" value="BD-FAE"/>
    <property type="match status" value="1"/>
</dbReference>